<dbReference type="AlphaFoldDB" id="A0A564ZL47"/>
<evidence type="ECO:0000313" key="2">
    <source>
        <dbReference type="EMBL" id="VUZ86034.1"/>
    </source>
</evidence>
<accession>A0A564ZL47</accession>
<feature type="transmembrane region" description="Helical" evidence="1">
    <location>
        <begin position="67"/>
        <end position="85"/>
    </location>
</feature>
<keyword evidence="1" id="KW-1133">Transmembrane helix</keyword>
<evidence type="ECO:0000313" key="3">
    <source>
        <dbReference type="Proteomes" id="UP000334340"/>
    </source>
</evidence>
<keyword evidence="3" id="KW-1185">Reference proteome</keyword>
<dbReference type="EMBL" id="CABIKM010000041">
    <property type="protein sequence ID" value="VUZ86034.1"/>
    <property type="molecule type" value="Genomic_DNA"/>
</dbReference>
<proteinExistence type="predicted"/>
<organism evidence="2 3">
    <name type="scientific">Candidatus Methylomirabilis lanthanidiphila</name>
    <dbReference type="NCBI Taxonomy" id="2211376"/>
    <lineage>
        <taxon>Bacteria</taxon>
        <taxon>Candidatus Methylomirabilota</taxon>
        <taxon>Candidatus Methylomirabilia</taxon>
        <taxon>Candidatus Methylomirabilales</taxon>
        <taxon>Candidatus Methylomirabilaceae</taxon>
        <taxon>Candidatus Methylomirabilis</taxon>
    </lineage>
</organism>
<protein>
    <recommendedName>
        <fullName evidence="4">Cytochrome b561 bacterial/Ni-hydrogenase domain-containing protein</fullName>
    </recommendedName>
</protein>
<sequence length="185" mass="21113">MPSRVKSLVFLQDINRLRASLLGALRAGLPAKGYFWLGLFLLAALIAQQSTGRQWTMLTGLQDNNTYKLVTGFGLFAFILYQWRFSLKRAQGEKHNAATMMSRHRLFGAMVPLAFFTHSQVLGYGYLEILSLTLLLAFFTGLFNFQIGQIHTPWYRPLWIIAHVGLSMALLLLMGYHVYINYAFK</sequence>
<feature type="transmembrane region" description="Helical" evidence="1">
    <location>
        <begin position="129"/>
        <end position="147"/>
    </location>
</feature>
<reference evidence="2 3" key="1">
    <citation type="submission" date="2019-07" db="EMBL/GenBank/DDBJ databases">
        <authorList>
            <person name="Cremers G."/>
        </authorList>
    </citation>
    <scope>NUCLEOTIDE SEQUENCE [LARGE SCALE GENOMIC DNA]</scope>
</reference>
<name>A0A564ZL47_9BACT</name>
<keyword evidence="1" id="KW-0472">Membrane</keyword>
<gene>
    <name evidence="2" type="ORF">MELA_02428</name>
</gene>
<dbReference type="Proteomes" id="UP000334340">
    <property type="component" value="Unassembled WGS sequence"/>
</dbReference>
<feature type="transmembrane region" description="Helical" evidence="1">
    <location>
        <begin position="159"/>
        <end position="179"/>
    </location>
</feature>
<evidence type="ECO:0008006" key="4">
    <source>
        <dbReference type="Google" id="ProtNLM"/>
    </source>
</evidence>
<feature type="transmembrane region" description="Helical" evidence="1">
    <location>
        <begin position="21"/>
        <end position="47"/>
    </location>
</feature>
<evidence type="ECO:0000256" key="1">
    <source>
        <dbReference type="SAM" id="Phobius"/>
    </source>
</evidence>
<keyword evidence="1" id="KW-0812">Transmembrane</keyword>